<keyword evidence="2 5" id="KW-0808">Transferase</keyword>
<dbReference type="Proteomes" id="UP000318053">
    <property type="component" value="Unassembled WGS sequence"/>
</dbReference>
<sequence length="349" mass="38597" precursor="true">MTIAKLTESPTTDPATILRFRDRQYAADLIAAAILEFDLFSFLQQREGISFAEICEHYAWKTRPADVLMTLCRASGFVVTDEAGGNRLTDVGREFLTTDSPWFLGPYYRPIADSPVLKDFVTILKTGKPANWQAKSGGADWHESMKDESFANSFTELMNCRGIAFGQKLAEAVTPYLQDHKYLLDIGGGSGIYSTTMVARHEQLHATVFEQAPVDAIARREIERLGLGDRVNVVAGDMFQDPWPENADVILLSNLLHDWDNAEAQSIVDRAADSLSPGGLIIIHGAIINADKTGPLPVAEYSSLLMNITQGKCYSVTEYQDFLAPHGFDFHPYEPTIGDRGFLVATKQP</sequence>
<name>A0A5C5YDW2_9BACT</name>
<dbReference type="PANTHER" id="PTHR43712">
    <property type="entry name" value="PUTATIVE (AFU_ORTHOLOGUE AFUA_4G14580)-RELATED"/>
    <property type="match status" value="1"/>
</dbReference>
<dbReference type="AlphaFoldDB" id="A0A5C5YDW2"/>
<dbReference type="EC" id="2.1.1.-" evidence="5"/>
<evidence type="ECO:0000259" key="4">
    <source>
        <dbReference type="Pfam" id="PF00891"/>
    </source>
</evidence>
<dbReference type="GO" id="GO:0032259">
    <property type="term" value="P:methylation"/>
    <property type="evidence" value="ECO:0007669"/>
    <property type="project" value="UniProtKB-KW"/>
</dbReference>
<dbReference type="GO" id="GO:0008171">
    <property type="term" value="F:O-methyltransferase activity"/>
    <property type="evidence" value="ECO:0007669"/>
    <property type="project" value="InterPro"/>
</dbReference>
<evidence type="ECO:0000256" key="2">
    <source>
        <dbReference type="ARBA" id="ARBA00022679"/>
    </source>
</evidence>
<keyword evidence="3" id="KW-0949">S-adenosyl-L-methionine</keyword>
<comment type="caution">
    <text evidence="5">The sequence shown here is derived from an EMBL/GenBank/DDBJ whole genome shotgun (WGS) entry which is preliminary data.</text>
</comment>
<feature type="domain" description="O-methyltransferase C-terminal" evidence="4">
    <location>
        <begin position="125"/>
        <end position="328"/>
    </location>
</feature>
<protein>
    <submittedName>
        <fullName evidence="5">Carminomycin 4-O-methyltransferase</fullName>
        <ecNumber evidence="5">2.1.1.-</ecNumber>
    </submittedName>
</protein>
<proteinExistence type="predicted"/>
<dbReference type="RefSeq" id="WP_146390006.1">
    <property type="nucleotide sequence ID" value="NZ_SJPK01000002.1"/>
</dbReference>
<evidence type="ECO:0000313" key="5">
    <source>
        <dbReference type="EMBL" id="TWT73926.1"/>
    </source>
</evidence>
<dbReference type="CDD" id="cd02440">
    <property type="entry name" value="AdoMet_MTases"/>
    <property type="match status" value="1"/>
</dbReference>
<dbReference type="OrthoDB" id="9766840at2"/>
<accession>A0A5C5YDW2</accession>
<keyword evidence="1 5" id="KW-0489">Methyltransferase</keyword>
<dbReference type="Pfam" id="PF00891">
    <property type="entry name" value="Methyltransf_2"/>
    <property type="match status" value="1"/>
</dbReference>
<dbReference type="InterPro" id="IPR016461">
    <property type="entry name" value="COMT-like"/>
</dbReference>
<organism evidence="5 6">
    <name type="scientific">Allorhodopirellula solitaria</name>
    <dbReference type="NCBI Taxonomy" id="2527987"/>
    <lineage>
        <taxon>Bacteria</taxon>
        <taxon>Pseudomonadati</taxon>
        <taxon>Planctomycetota</taxon>
        <taxon>Planctomycetia</taxon>
        <taxon>Pirellulales</taxon>
        <taxon>Pirellulaceae</taxon>
        <taxon>Allorhodopirellula</taxon>
    </lineage>
</organism>
<evidence type="ECO:0000256" key="1">
    <source>
        <dbReference type="ARBA" id="ARBA00022603"/>
    </source>
</evidence>
<evidence type="ECO:0000256" key="3">
    <source>
        <dbReference type="ARBA" id="ARBA00022691"/>
    </source>
</evidence>
<gene>
    <name evidence="5" type="primary">dnrK</name>
    <name evidence="5" type="ORF">CA85_08080</name>
</gene>
<dbReference type="InterPro" id="IPR001077">
    <property type="entry name" value="COMT_C"/>
</dbReference>
<evidence type="ECO:0000313" key="6">
    <source>
        <dbReference type="Proteomes" id="UP000318053"/>
    </source>
</evidence>
<keyword evidence="6" id="KW-1185">Reference proteome</keyword>
<dbReference type="PROSITE" id="PS51683">
    <property type="entry name" value="SAM_OMT_II"/>
    <property type="match status" value="1"/>
</dbReference>
<reference evidence="5 6" key="1">
    <citation type="submission" date="2019-02" db="EMBL/GenBank/DDBJ databases">
        <title>Deep-cultivation of Planctomycetes and their phenomic and genomic characterization uncovers novel biology.</title>
        <authorList>
            <person name="Wiegand S."/>
            <person name="Jogler M."/>
            <person name="Boedeker C."/>
            <person name="Pinto D."/>
            <person name="Vollmers J."/>
            <person name="Rivas-Marin E."/>
            <person name="Kohn T."/>
            <person name="Peeters S.H."/>
            <person name="Heuer A."/>
            <person name="Rast P."/>
            <person name="Oberbeckmann S."/>
            <person name="Bunk B."/>
            <person name="Jeske O."/>
            <person name="Meyerdierks A."/>
            <person name="Storesund J.E."/>
            <person name="Kallscheuer N."/>
            <person name="Luecker S."/>
            <person name="Lage O.M."/>
            <person name="Pohl T."/>
            <person name="Merkel B.J."/>
            <person name="Hornburger P."/>
            <person name="Mueller R.-W."/>
            <person name="Bruemmer F."/>
            <person name="Labrenz M."/>
            <person name="Spormann A.M."/>
            <person name="Op Den Camp H."/>
            <person name="Overmann J."/>
            <person name="Amann R."/>
            <person name="Jetten M.S.M."/>
            <person name="Mascher T."/>
            <person name="Medema M.H."/>
            <person name="Devos D.P."/>
            <person name="Kaster A.-K."/>
            <person name="Ovreas L."/>
            <person name="Rohde M."/>
            <person name="Galperin M.Y."/>
            <person name="Jogler C."/>
        </authorList>
    </citation>
    <scope>NUCLEOTIDE SEQUENCE [LARGE SCALE GENOMIC DNA]</scope>
    <source>
        <strain evidence="5 6">CA85</strain>
    </source>
</reference>
<dbReference type="EMBL" id="SJPK01000002">
    <property type="protein sequence ID" value="TWT73926.1"/>
    <property type="molecule type" value="Genomic_DNA"/>
</dbReference>
<dbReference type="SUPFAM" id="SSF53335">
    <property type="entry name" value="S-adenosyl-L-methionine-dependent methyltransferases"/>
    <property type="match status" value="1"/>
</dbReference>
<dbReference type="PANTHER" id="PTHR43712:SF2">
    <property type="entry name" value="O-METHYLTRANSFERASE CICE"/>
    <property type="match status" value="1"/>
</dbReference>
<dbReference type="Gene3D" id="3.40.50.150">
    <property type="entry name" value="Vaccinia Virus protein VP39"/>
    <property type="match status" value="1"/>
</dbReference>
<dbReference type="InterPro" id="IPR029063">
    <property type="entry name" value="SAM-dependent_MTases_sf"/>
</dbReference>